<protein>
    <submittedName>
        <fullName evidence="1">Uncharacterized protein</fullName>
    </submittedName>
</protein>
<evidence type="ECO:0000313" key="2">
    <source>
        <dbReference type="Proteomes" id="UP000070136"/>
    </source>
</evidence>
<dbReference type="PATRIC" id="fig|28037.234.peg.1435"/>
<evidence type="ECO:0000313" key="1">
    <source>
        <dbReference type="EMBL" id="KXT98094.1"/>
    </source>
</evidence>
<gene>
    <name evidence="1" type="ORF">SMIDD28_01370</name>
</gene>
<accession>A0A139Q6F8</accession>
<dbReference type="AlphaFoldDB" id="A0A139Q6F8"/>
<organism evidence="1 2">
    <name type="scientific">Streptococcus mitis</name>
    <dbReference type="NCBI Taxonomy" id="28037"/>
    <lineage>
        <taxon>Bacteria</taxon>
        <taxon>Bacillati</taxon>
        <taxon>Bacillota</taxon>
        <taxon>Bacilli</taxon>
        <taxon>Lactobacillales</taxon>
        <taxon>Streptococcaceae</taxon>
        <taxon>Streptococcus</taxon>
        <taxon>Streptococcus mitis group</taxon>
    </lineage>
</organism>
<comment type="caution">
    <text evidence="1">The sequence shown here is derived from an EMBL/GenBank/DDBJ whole genome shotgun (WGS) entry which is preliminary data.</text>
</comment>
<reference evidence="1 2" key="1">
    <citation type="submission" date="2016-01" db="EMBL/GenBank/DDBJ databases">
        <title>Highly variable Streptococcus oralis are common among viridans streptococci isolated from primates.</title>
        <authorList>
            <person name="Denapaite D."/>
            <person name="Rieger M."/>
            <person name="Koendgen S."/>
            <person name="Brueckner R."/>
            <person name="Ochigava I."/>
            <person name="Kappeler P."/>
            <person name="Maetz-Rensing K."/>
            <person name="Leendertz F."/>
            <person name="Hakenbeck R."/>
        </authorList>
    </citation>
    <scope>NUCLEOTIDE SEQUENCE [LARGE SCALE GENOMIC DNA]</scope>
    <source>
        <strain evidence="1 2">DD28</strain>
    </source>
</reference>
<sequence>MSNEIKIIALNISIFGEHNHFRLTVHFSKSLHYAFNPVVSRIYLLSKEKYKTF</sequence>
<dbReference type="Proteomes" id="UP000070136">
    <property type="component" value="Unassembled WGS sequence"/>
</dbReference>
<dbReference type="EMBL" id="LQOA01000040">
    <property type="protein sequence ID" value="KXT98094.1"/>
    <property type="molecule type" value="Genomic_DNA"/>
</dbReference>
<proteinExistence type="predicted"/>
<name>A0A139Q6F8_STRMT</name>